<dbReference type="InterPro" id="IPR017871">
    <property type="entry name" value="ABC_transporter-like_CS"/>
</dbReference>
<sequence>MYIELKNVSKKIKGIDILDDVSLRMESGKIYGFRGKNGSGKTMLMRAIAGLIKVTGTVDIDGKILGKDEMFPPSIGILIENPSFISNYTGFENLKTLASIRERIDDNKIRQTLTEVGLEPDDKRTFKKYSLGMKQRLGIAAAIMEDPDIIILDEPINALDDSGTEQVRQILMKHKQRGALIIIACHDADELEFLSDEIIEIAEGKIQPKKDKKSNKQ</sequence>
<feature type="domain" description="ABC transporter" evidence="5">
    <location>
        <begin position="3"/>
        <end position="217"/>
    </location>
</feature>
<evidence type="ECO:0000256" key="4">
    <source>
        <dbReference type="ARBA" id="ARBA00022840"/>
    </source>
</evidence>
<dbReference type="AlphaFoldDB" id="A0A174YY54"/>
<dbReference type="PROSITE" id="PS50893">
    <property type="entry name" value="ABC_TRANSPORTER_2"/>
    <property type="match status" value="1"/>
</dbReference>
<dbReference type="PROSITE" id="PS00211">
    <property type="entry name" value="ABC_TRANSPORTER_1"/>
    <property type="match status" value="1"/>
</dbReference>
<comment type="similarity">
    <text evidence="1">Belongs to the ABC transporter superfamily.</text>
</comment>
<keyword evidence="2" id="KW-0813">Transport</keyword>
<dbReference type="SUPFAM" id="SSF52540">
    <property type="entry name" value="P-loop containing nucleoside triphosphate hydrolases"/>
    <property type="match status" value="1"/>
</dbReference>
<dbReference type="EC" id="3.6.3.-" evidence="6"/>
<dbReference type="GO" id="GO:0005524">
    <property type="term" value="F:ATP binding"/>
    <property type="evidence" value="ECO:0007669"/>
    <property type="project" value="UniProtKB-KW"/>
</dbReference>
<keyword evidence="3" id="KW-0547">Nucleotide-binding</keyword>
<evidence type="ECO:0000313" key="7">
    <source>
        <dbReference type="Proteomes" id="UP000095780"/>
    </source>
</evidence>
<dbReference type="Pfam" id="PF00005">
    <property type="entry name" value="ABC_tran"/>
    <property type="match status" value="1"/>
</dbReference>
<dbReference type="PANTHER" id="PTHR43335">
    <property type="entry name" value="ABC TRANSPORTER, ATP-BINDING PROTEIN"/>
    <property type="match status" value="1"/>
</dbReference>
<dbReference type="PANTHER" id="PTHR43335:SF4">
    <property type="entry name" value="ABC TRANSPORTER, ATP-BINDING PROTEIN"/>
    <property type="match status" value="1"/>
</dbReference>
<organism evidence="6 7">
    <name type="scientific">Lachnospira eligens</name>
    <dbReference type="NCBI Taxonomy" id="39485"/>
    <lineage>
        <taxon>Bacteria</taxon>
        <taxon>Bacillati</taxon>
        <taxon>Bacillota</taxon>
        <taxon>Clostridia</taxon>
        <taxon>Lachnospirales</taxon>
        <taxon>Lachnospiraceae</taxon>
        <taxon>Lachnospira</taxon>
    </lineage>
</organism>
<dbReference type="Proteomes" id="UP000095780">
    <property type="component" value="Unassembled WGS sequence"/>
</dbReference>
<proteinExistence type="inferred from homology"/>
<evidence type="ECO:0000256" key="2">
    <source>
        <dbReference type="ARBA" id="ARBA00022448"/>
    </source>
</evidence>
<dbReference type="RefSeq" id="WP_055285701.1">
    <property type="nucleotide sequence ID" value="NZ_CABIXW010000001.1"/>
</dbReference>
<keyword evidence="4 6" id="KW-0067">ATP-binding</keyword>
<name>A0A174YY54_9FIRM</name>
<evidence type="ECO:0000256" key="3">
    <source>
        <dbReference type="ARBA" id="ARBA00022741"/>
    </source>
</evidence>
<evidence type="ECO:0000313" key="6">
    <source>
        <dbReference type="EMBL" id="CUQ80063.1"/>
    </source>
</evidence>
<dbReference type="Gene3D" id="3.40.50.300">
    <property type="entry name" value="P-loop containing nucleotide triphosphate hydrolases"/>
    <property type="match status" value="1"/>
</dbReference>
<evidence type="ECO:0000259" key="5">
    <source>
        <dbReference type="PROSITE" id="PS50893"/>
    </source>
</evidence>
<dbReference type="InterPro" id="IPR003593">
    <property type="entry name" value="AAA+_ATPase"/>
</dbReference>
<dbReference type="EMBL" id="CZBV01000001">
    <property type="protein sequence ID" value="CUQ80063.1"/>
    <property type="molecule type" value="Genomic_DNA"/>
</dbReference>
<dbReference type="SMART" id="SM00382">
    <property type="entry name" value="AAA"/>
    <property type="match status" value="1"/>
</dbReference>
<dbReference type="InterPro" id="IPR027417">
    <property type="entry name" value="P-loop_NTPase"/>
</dbReference>
<keyword evidence="6" id="KW-0378">Hydrolase</keyword>
<gene>
    <name evidence="6" type="ORF">ERS852492_00303</name>
</gene>
<accession>A0A174YY54</accession>
<dbReference type="GO" id="GO:0016887">
    <property type="term" value="F:ATP hydrolysis activity"/>
    <property type="evidence" value="ECO:0007669"/>
    <property type="project" value="InterPro"/>
</dbReference>
<dbReference type="InterPro" id="IPR003439">
    <property type="entry name" value="ABC_transporter-like_ATP-bd"/>
</dbReference>
<reference evidence="6 7" key="1">
    <citation type="submission" date="2015-09" db="EMBL/GenBank/DDBJ databases">
        <authorList>
            <consortium name="Pathogen Informatics"/>
        </authorList>
    </citation>
    <scope>NUCLEOTIDE SEQUENCE [LARGE SCALE GENOMIC DNA]</scope>
    <source>
        <strain evidence="6 7">2789STDY5834878</strain>
    </source>
</reference>
<evidence type="ECO:0000256" key="1">
    <source>
        <dbReference type="ARBA" id="ARBA00005417"/>
    </source>
</evidence>
<protein>
    <submittedName>
        <fullName evidence="6">Fluoroquinolones export ATP-binding protein Rv2688c/MT2762</fullName>
        <ecNumber evidence="6">3.6.3.-</ecNumber>
    </submittedName>
</protein>